<feature type="region of interest" description="Disordered" evidence="1">
    <location>
        <begin position="88"/>
        <end position="112"/>
    </location>
</feature>
<evidence type="ECO:0000313" key="2">
    <source>
        <dbReference type="EnsemblPlants" id="OMERI02G18720.1"/>
    </source>
</evidence>
<organism evidence="2">
    <name type="scientific">Oryza meridionalis</name>
    <dbReference type="NCBI Taxonomy" id="40149"/>
    <lineage>
        <taxon>Eukaryota</taxon>
        <taxon>Viridiplantae</taxon>
        <taxon>Streptophyta</taxon>
        <taxon>Embryophyta</taxon>
        <taxon>Tracheophyta</taxon>
        <taxon>Spermatophyta</taxon>
        <taxon>Magnoliopsida</taxon>
        <taxon>Liliopsida</taxon>
        <taxon>Poales</taxon>
        <taxon>Poaceae</taxon>
        <taxon>BOP clade</taxon>
        <taxon>Oryzoideae</taxon>
        <taxon>Oryzeae</taxon>
        <taxon>Oryzinae</taxon>
        <taxon>Oryza</taxon>
    </lineage>
</organism>
<dbReference type="HOGENOM" id="CLU_2149885_0_0_1"/>
<evidence type="ECO:0000313" key="3">
    <source>
        <dbReference type="Proteomes" id="UP000008021"/>
    </source>
</evidence>
<keyword evidence="3" id="KW-1185">Reference proteome</keyword>
<feature type="region of interest" description="Disordered" evidence="1">
    <location>
        <begin position="1"/>
        <end position="28"/>
    </location>
</feature>
<proteinExistence type="predicted"/>
<feature type="compositionally biased region" description="Basic and acidic residues" evidence="1">
    <location>
        <begin position="1"/>
        <end position="10"/>
    </location>
</feature>
<feature type="compositionally biased region" description="Gly residues" evidence="1">
    <location>
        <begin position="100"/>
        <end position="112"/>
    </location>
</feature>
<reference evidence="2" key="1">
    <citation type="submission" date="2015-04" db="UniProtKB">
        <authorList>
            <consortium name="EnsemblPlants"/>
        </authorList>
    </citation>
    <scope>IDENTIFICATION</scope>
</reference>
<reference evidence="2" key="2">
    <citation type="submission" date="2018-05" db="EMBL/GenBank/DDBJ databases">
        <title>OmerRS3 (Oryza meridionalis Reference Sequence Version 3).</title>
        <authorList>
            <person name="Zhang J."/>
            <person name="Kudrna D."/>
            <person name="Lee S."/>
            <person name="Talag J."/>
            <person name="Welchert J."/>
            <person name="Wing R.A."/>
        </authorList>
    </citation>
    <scope>NUCLEOTIDE SEQUENCE [LARGE SCALE GENOMIC DNA]</scope>
    <source>
        <strain evidence="2">cv. OR44</strain>
    </source>
</reference>
<dbReference type="Proteomes" id="UP000008021">
    <property type="component" value="Chromosome 2"/>
</dbReference>
<evidence type="ECO:0000256" key="1">
    <source>
        <dbReference type="SAM" id="MobiDB-lite"/>
    </source>
</evidence>
<sequence length="112" mass="12318">MAYPHKDGETPRSPSRRPGADAVDEGGAAGRAAAEYMSNMCPKQQLKEYMSNRSGLLICSQDTAMRHGDRWRHAIGRRGRRRRCELTDLPEDRGEDDGDGLVGGWGVSSGRT</sequence>
<protein>
    <submittedName>
        <fullName evidence="2">Uncharacterized protein</fullName>
    </submittedName>
</protein>
<dbReference type="EnsemblPlants" id="OMERI02G18720.1">
    <property type="protein sequence ID" value="OMERI02G18720.1"/>
    <property type="gene ID" value="OMERI02G18720"/>
</dbReference>
<name>A0A0E0CLD0_9ORYZ</name>
<dbReference type="AlphaFoldDB" id="A0A0E0CLD0"/>
<accession>A0A0E0CLD0</accession>
<dbReference type="Gramene" id="OMERI02G18720.1">
    <property type="protein sequence ID" value="OMERI02G18720.1"/>
    <property type="gene ID" value="OMERI02G18720"/>
</dbReference>